<dbReference type="EMBL" id="CAJVPZ010046562">
    <property type="protein sequence ID" value="CAG8771141.1"/>
    <property type="molecule type" value="Genomic_DNA"/>
</dbReference>
<reference evidence="2" key="1">
    <citation type="submission" date="2021-06" db="EMBL/GenBank/DDBJ databases">
        <authorList>
            <person name="Kallberg Y."/>
            <person name="Tangrot J."/>
            <person name="Rosling A."/>
        </authorList>
    </citation>
    <scope>NUCLEOTIDE SEQUENCE</scope>
    <source>
        <strain evidence="2">IN212</strain>
    </source>
</reference>
<evidence type="ECO:0000313" key="2">
    <source>
        <dbReference type="EMBL" id="CAG8771141.1"/>
    </source>
</evidence>
<comment type="caution">
    <text evidence="2">The sequence shown here is derived from an EMBL/GenBank/DDBJ whole genome shotgun (WGS) entry which is preliminary data.</text>
</comment>
<organism evidence="2 3">
    <name type="scientific">Racocetra fulgida</name>
    <dbReference type="NCBI Taxonomy" id="60492"/>
    <lineage>
        <taxon>Eukaryota</taxon>
        <taxon>Fungi</taxon>
        <taxon>Fungi incertae sedis</taxon>
        <taxon>Mucoromycota</taxon>
        <taxon>Glomeromycotina</taxon>
        <taxon>Glomeromycetes</taxon>
        <taxon>Diversisporales</taxon>
        <taxon>Gigasporaceae</taxon>
        <taxon>Racocetra</taxon>
    </lineage>
</organism>
<evidence type="ECO:0000313" key="3">
    <source>
        <dbReference type="Proteomes" id="UP000789396"/>
    </source>
</evidence>
<evidence type="ECO:0000256" key="1">
    <source>
        <dbReference type="SAM" id="MobiDB-lite"/>
    </source>
</evidence>
<gene>
    <name evidence="2" type="ORF">RFULGI_LOCUS15067</name>
</gene>
<protein>
    <submittedName>
        <fullName evidence="2">19515_t:CDS:1</fullName>
    </submittedName>
</protein>
<keyword evidence="3" id="KW-1185">Reference proteome</keyword>
<feature type="compositionally biased region" description="Basic and acidic residues" evidence="1">
    <location>
        <begin position="42"/>
        <end position="51"/>
    </location>
</feature>
<name>A0A9N9NTW6_9GLOM</name>
<dbReference type="OrthoDB" id="2405128at2759"/>
<feature type="region of interest" description="Disordered" evidence="1">
    <location>
        <begin position="42"/>
        <end position="72"/>
    </location>
</feature>
<dbReference type="AlphaFoldDB" id="A0A9N9NTW6"/>
<sequence length="119" mass="13440">MIHVTPNLSEFACRLLSVPPNSATSEQAAKMAQVFWYINQKSKQDKEKSKILNESTSNNMEEKNLDNNDNDDGINEDCDVDKFIDNLNQISAGLIDDLYVFDTNHEGTIPKLVDVFNSK</sequence>
<proteinExistence type="predicted"/>
<accession>A0A9N9NTW6</accession>
<feature type="non-terminal residue" evidence="2">
    <location>
        <position position="119"/>
    </location>
</feature>
<dbReference type="Proteomes" id="UP000789396">
    <property type="component" value="Unassembled WGS sequence"/>
</dbReference>